<feature type="domain" description="Phosphatidic acid phosphatase type 2/haloperoxidase" evidence="2">
    <location>
        <begin position="51"/>
        <end position="159"/>
    </location>
</feature>
<dbReference type="InterPro" id="IPR036938">
    <property type="entry name" value="PAP2/HPO_sf"/>
</dbReference>
<accession>A0ABM8IKK1</accession>
<dbReference type="SUPFAM" id="SSF48317">
    <property type="entry name" value="Acid phosphatase/Vanadium-dependent haloperoxidase"/>
    <property type="match status" value="1"/>
</dbReference>
<dbReference type="PANTHER" id="PTHR14969">
    <property type="entry name" value="SPHINGOSINE-1-PHOSPHATE PHOSPHOHYDROLASE"/>
    <property type="match status" value="1"/>
</dbReference>
<dbReference type="PANTHER" id="PTHR14969:SF13">
    <property type="entry name" value="AT30094P"/>
    <property type="match status" value="1"/>
</dbReference>
<name>A0ABM8IKK1_9FIRM</name>
<reference evidence="3" key="1">
    <citation type="journal article" date="2024" name="Int. J. Syst. Evol. Microbiol.">
        <title>Turicibacter faecis sp. nov., isolated from faeces of heart failure mouse model.</title>
        <authorList>
            <person name="Imamura Y."/>
            <person name="Motooka D."/>
            <person name="Nakajima Y."/>
            <person name="Ito S."/>
            <person name="Kitakaze M."/>
            <person name="Iida T."/>
            <person name="Nakamura S."/>
        </authorList>
    </citation>
    <scope>NUCLEOTIDE SEQUENCE</scope>
    <source>
        <strain evidence="3">TC023</strain>
    </source>
</reference>
<keyword evidence="1" id="KW-0472">Membrane</keyword>
<evidence type="ECO:0000256" key="1">
    <source>
        <dbReference type="SAM" id="Phobius"/>
    </source>
</evidence>
<dbReference type="Proteomes" id="UP001432099">
    <property type="component" value="Chromosome"/>
</dbReference>
<keyword evidence="1" id="KW-0812">Transmembrane</keyword>
<dbReference type="Pfam" id="PF01569">
    <property type="entry name" value="PAP2"/>
    <property type="match status" value="1"/>
</dbReference>
<evidence type="ECO:0000313" key="3">
    <source>
        <dbReference type="EMBL" id="BEH91425.1"/>
    </source>
</evidence>
<keyword evidence="4" id="KW-1185">Reference proteome</keyword>
<dbReference type="InterPro" id="IPR000326">
    <property type="entry name" value="PAP2/HPO"/>
</dbReference>
<proteinExistence type="predicted"/>
<evidence type="ECO:0000259" key="2">
    <source>
        <dbReference type="SMART" id="SM00014"/>
    </source>
</evidence>
<protein>
    <submittedName>
        <fullName evidence="3">Membrane protein</fullName>
    </submittedName>
</protein>
<gene>
    <name evidence="3" type="ORF">T23_15270</name>
</gene>
<dbReference type="Gene3D" id="1.20.144.10">
    <property type="entry name" value="Phosphatidic acid phosphatase type 2/haloperoxidase"/>
    <property type="match status" value="1"/>
</dbReference>
<dbReference type="SMART" id="SM00014">
    <property type="entry name" value="acidPPc"/>
    <property type="match status" value="1"/>
</dbReference>
<dbReference type="RefSeq" id="WP_161831602.1">
    <property type="nucleotide sequence ID" value="NZ_AP028127.1"/>
</dbReference>
<evidence type="ECO:0000313" key="4">
    <source>
        <dbReference type="Proteomes" id="UP001432099"/>
    </source>
</evidence>
<organism evidence="3 4">
    <name type="scientific">Turicibacter faecis</name>
    <dbReference type="NCBI Taxonomy" id="2963365"/>
    <lineage>
        <taxon>Bacteria</taxon>
        <taxon>Bacillati</taxon>
        <taxon>Bacillota</taxon>
        <taxon>Erysipelotrichia</taxon>
        <taxon>Erysipelotrichales</taxon>
        <taxon>Turicibacteraceae</taxon>
        <taxon>Turicibacter</taxon>
    </lineage>
</organism>
<feature type="transmembrane region" description="Helical" evidence="1">
    <location>
        <begin position="142"/>
        <end position="159"/>
    </location>
</feature>
<dbReference type="EMBL" id="AP028127">
    <property type="protein sequence ID" value="BEH91425.1"/>
    <property type="molecule type" value="Genomic_DNA"/>
</dbReference>
<keyword evidence="1" id="KW-1133">Transmembrane helix</keyword>
<feature type="transmembrane region" description="Helical" evidence="1">
    <location>
        <begin position="119"/>
        <end position="136"/>
    </location>
</feature>
<sequence>MELEIIRFIQSFHTPLLDQLFQFITQFGEAPFKIMFVLGIYWCIDKRMGEYLSYSFYTNLMFNHTVKNIVNAKRPIGEEGVRSLRVSTATGSSFPSGHSQGAASTYGAAYLILRRYKSAIILLILVLLVGLSRLYLGVHYPKDVVCGILFGLTISYCTYRLFLRSEDKSKLYLATLVLFLPFLLVLPHHPAHMVGEYLGFIVGVAFEKKYVNFKVKGRIAMRLFRFMIGIVSLFILKWCLITLPFKGMVYQFLYGGLLAFYSFAGYPYLFRWLNKGKH</sequence>
<feature type="transmembrane region" description="Helical" evidence="1">
    <location>
        <begin position="171"/>
        <end position="188"/>
    </location>
</feature>
<feature type="transmembrane region" description="Helical" evidence="1">
    <location>
        <begin position="249"/>
        <end position="269"/>
    </location>
</feature>
<feature type="transmembrane region" description="Helical" evidence="1">
    <location>
        <begin position="20"/>
        <end position="44"/>
    </location>
</feature>
<feature type="transmembrane region" description="Helical" evidence="1">
    <location>
        <begin position="223"/>
        <end position="243"/>
    </location>
</feature>